<dbReference type="InterPro" id="IPR000794">
    <property type="entry name" value="Beta-ketoacyl_synthase"/>
</dbReference>
<dbReference type="AlphaFoldDB" id="A0A1H8B589"/>
<reference evidence="5 6" key="1">
    <citation type="submission" date="2016-10" db="EMBL/GenBank/DDBJ databases">
        <authorList>
            <person name="de Groot N.N."/>
        </authorList>
    </citation>
    <scope>NUCLEOTIDE SEQUENCE [LARGE SCALE GENOMIC DNA]</scope>
    <source>
        <strain evidence="5 6">DSM 8423</strain>
    </source>
</reference>
<dbReference type="SMART" id="SM00825">
    <property type="entry name" value="PKS_KS"/>
    <property type="match status" value="1"/>
</dbReference>
<sequence>MNRRVAVTGIGVVSPLGVGKKVFSRRLFAGESGIAEVASFDTSPFPSHRGAEVRDFEPRDFVALKSLRRMDRLSSMVVASARMALEDAGLEIFEGNRDRTGIILGTAFGGTDVKTRCARILATEGPAGINPILVPNSVMNAPAGHASIELGFRGINTTVTHNGTSAETALAYAAAEISRGRADILLAGGADILSEFFFETMVHFHGLSPQDGQEERAVPFDKARNGYVLGEGCGLLCLEPLDRVRQRGTEPYCEMTGWGLGSSPAPSTDWPEDPKGLILTIHRALQSAGCSPGEIDLVLACANGGRKLDQMEASALLQIFGEGGIRPRVTSIQGALGESFSSEGIRAAALALAFREGRVPPTLGVSSPLAPLALVTGKSRETTIRLALLDAASFGGTYAALVFAAPEN</sequence>
<keyword evidence="6" id="KW-1185">Reference proteome</keyword>
<evidence type="ECO:0000259" key="4">
    <source>
        <dbReference type="PROSITE" id="PS52004"/>
    </source>
</evidence>
<gene>
    <name evidence="5" type="ORF">SAMN04489760_14621</name>
</gene>
<dbReference type="STRING" id="43775.SAMN04489760_14621"/>
<comment type="similarity">
    <text evidence="1 3">Belongs to the thiolase-like superfamily. Beta-ketoacyl-ACP synthases family.</text>
</comment>
<dbReference type="EMBL" id="FOBS01000046">
    <property type="protein sequence ID" value="SEM77913.1"/>
    <property type="molecule type" value="Genomic_DNA"/>
</dbReference>
<dbReference type="PROSITE" id="PS52004">
    <property type="entry name" value="KS3_2"/>
    <property type="match status" value="1"/>
</dbReference>
<dbReference type="CDD" id="cd00834">
    <property type="entry name" value="KAS_I_II"/>
    <property type="match status" value="1"/>
</dbReference>
<dbReference type="Gene3D" id="3.40.47.10">
    <property type="match status" value="2"/>
</dbReference>
<keyword evidence="2 3" id="KW-0808">Transferase</keyword>
<dbReference type="InterPro" id="IPR016039">
    <property type="entry name" value="Thiolase-like"/>
</dbReference>
<dbReference type="PANTHER" id="PTHR11712:SF336">
    <property type="entry name" value="3-OXOACYL-[ACYL-CARRIER-PROTEIN] SYNTHASE, MITOCHONDRIAL"/>
    <property type="match status" value="1"/>
</dbReference>
<protein>
    <submittedName>
        <fullName evidence="5">3-oxoacyl-[acyl-carrier-protein] synthase II</fullName>
    </submittedName>
</protein>
<dbReference type="GO" id="GO:0006633">
    <property type="term" value="P:fatty acid biosynthetic process"/>
    <property type="evidence" value="ECO:0007669"/>
    <property type="project" value="TreeGrafter"/>
</dbReference>
<dbReference type="RefSeq" id="WP_093884872.1">
    <property type="nucleotide sequence ID" value="NZ_FOBS01000046.1"/>
</dbReference>
<dbReference type="PANTHER" id="PTHR11712">
    <property type="entry name" value="POLYKETIDE SYNTHASE-RELATED"/>
    <property type="match status" value="1"/>
</dbReference>
<feature type="domain" description="Ketosynthase family 3 (KS3)" evidence="4">
    <location>
        <begin position="2"/>
        <end position="405"/>
    </location>
</feature>
<evidence type="ECO:0000256" key="2">
    <source>
        <dbReference type="ARBA" id="ARBA00022679"/>
    </source>
</evidence>
<evidence type="ECO:0000256" key="1">
    <source>
        <dbReference type="ARBA" id="ARBA00008467"/>
    </source>
</evidence>
<accession>A0A1H8B589</accession>
<evidence type="ECO:0000313" key="5">
    <source>
        <dbReference type="EMBL" id="SEM77913.1"/>
    </source>
</evidence>
<dbReference type="InterPro" id="IPR014030">
    <property type="entry name" value="Ketoacyl_synth_N"/>
</dbReference>
<dbReference type="GO" id="GO:0004315">
    <property type="term" value="F:3-oxoacyl-[acyl-carrier-protein] synthase activity"/>
    <property type="evidence" value="ECO:0007669"/>
    <property type="project" value="TreeGrafter"/>
</dbReference>
<evidence type="ECO:0000256" key="3">
    <source>
        <dbReference type="RuleBase" id="RU003694"/>
    </source>
</evidence>
<name>A0A1H8B589_9BACT</name>
<dbReference type="Pfam" id="PF00109">
    <property type="entry name" value="ketoacyl-synt"/>
    <property type="match status" value="1"/>
</dbReference>
<dbReference type="InterPro" id="IPR014031">
    <property type="entry name" value="Ketoacyl_synth_C"/>
</dbReference>
<dbReference type="OrthoDB" id="5502837at2"/>
<dbReference type="Proteomes" id="UP000198744">
    <property type="component" value="Unassembled WGS sequence"/>
</dbReference>
<proteinExistence type="inferred from homology"/>
<dbReference type="InterPro" id="IPR020841">
    <property type="entry name" value="PKS_Beta-ketoAc_synthase_dom"/>
</dbReference>
<evidence type="ECO:0000313" key="6">
    <source>
        <dbReference type="Proteomes" id="UP000198744"/>
    </source>
</evidence>
<dbReference type="Pfam" id="PF02801">
    <property type="entry name" value="Ketoacyl-synt_C"/>
    <property type="match status" value="1"/>
</dbReference>
<organism evidence="5 6">
    <name type="scientific">Syntrophus gentianae</name>
    <dbReference type="NCBI Taxonomy" id="43775"/>
    <lineage>
        <taxon>Bacteria</taxon>
        <taxon>Pseudomonadati</taxon>
        <taxon>Thermodesulfobacteriota</taxon>
        <taxon>Syntrophia</taxon>
        <taxon>Syntrophales</taxon>
        <taxon>Syntrophaceae</taxon>
        <taxon>Syntrophus</taxon>
    </lineage>
</organism>
<dbReference type="SUPFAM" id="SSF53901">
    <property type="entry name" value="Thiolase-like"/>
    <property type="match status" value="2"/>
</dbReference>